<dbReference type="PROSITE" id="PS51892">
    <property type="entry name" value="SUBTILASE"/>
    <property type="match status" value="1"/>
</dbReference>
<dbReference type="InterPro" id="IPR015500">
    <property type="entry name" value="Peptidase_S8_subtilisin-rel"/>
</dbReference>
<evidence type="ECO:0000256" key="5">
    <source>
        <dbReference type="ARBA" id="ARBA00022825"/>
    </source>
</evidence>
<dbReference type="PANTHER" id="PTHR10795">
    <property type="entry name" value="PROPROTEIN CONVERTASE SUBTILISIN/KEXIN"/>
    <property type="match status" value="1"/>
</dbReference>
<accession>A0AAV0EGW6</accession>
<dbReference type="GO" id="GO:0004252">
    <property type="term" value="F:serine-type endopeptidase activity"/>
    <property type="evidence" value="ECO:0007669"/>
    <property type="project" value="UniProtKB-UniRule"/>
</dbReference>
<evidence type="ECO:0000256" key="6">
    <source>
        <dbReference type="PIRSR" id="PIRSR615500-1"/>
    </source>
</evidence>
<dbReference type="InterPro" id="IPR045051">
    <property type="entry name" value="SBT"/>
</dbReference>
<feature type="domain" description="Peptidase S8/S53" evidence="8">
    <location>
        <begin position="147"/>
        <end position="618"/>
    </location>
</feature>
<dbReference type="InterPro" id="IPR036852">
    <property type="entry name" value="Peptidase_S8/S53_dom_sf"/>
</dbReference>
<evidence type="ECO:0000256" key="3">
    <source>
        <dbReference type="ARBA" id="ARBA00022729"/>
    </source>
</evidence>
<organism evidence="11 12">
    <name type="scientific">Cuscuta epithymum</name>
    <dbReference type="NCBI Taxonomy" id="186058"/>
    <lineage>
        <taxon>Eukaryota</taxon>
        <taxon>Viridiplantae</taxon>
        <taxon>Streptophyta</taxon>
        <taxon>Embryophyta</taxon>
        <taxon>Tracheophyta</taxon>
        <taxon>Spermatophyta</taxon>
        <taxon>Magnoliopsida</taxon>
        <taxon>eudicotyledons</taxon>
        <taxon>Gunneridae</taxon>
        <taxon>Pentapetalae</taxon>
        <taxon>asterids</taxon>
        <taxon>lamiids</taxon>
        <taxon>Solanales</taxon>
        <taxon>Convolvulaceae</taxon>
        <taxon>Cuscuteae</taxon>
        <taxon>Cuscuta</taxon>
        <taxon>Cuscuta subgen. Cuscuta</taxon>
    </lineage>
</organism>
<dbReference type="InterPro" id="IPR037045">
    <property type="entry name" value="S8pro/Inhibitor_I9_sf"/>
</dbReference>
<dbReference type="PRINTS" id="PR00723">
    <property type="entry name" value="SUBTILISIN"/>
</dbReference>
<dbReference type="InterPro" id="IPR023828">
    <property type="entry name" value="Peptidase_S8_Ser-AS"/>
</dbReference>
<dbReference type="Gene3D" id="3.30.70.80">
    <property type="entry name" value="Peptidase S8 propeptide/proteinase inhibitor I9"/>
    <property type="match status" value="1"/>
</dbReference>
<reference evidence="11" key="1">
    <citation type="submission" date="2022-07" db="EMBL/GenBank/DDBJ databases">
        <authorList>
            <person name="Macas J."/>
            <person name="Novak P."/>
            <person name="Neumann P."/>
        </authorList>
    </citation>
    <scope>NUCLEOTIDE SEQUENCE</scope>
</reference>
<dbReference type="InterPro" id="IPR000209">
    <property type="entry name" value="Peptidase_S8/S53_dom"/>
</dbReference>
<keyword evidence="4 7" id="KW-0378">Hydrolase</keyword>
<dbReference type="InterPro" id="IPR034197">
    <property type="entry name" value="Peptidases_S8_3"/>
</dbReference>
<keyword evidence="5 7" id="KW-0720">Serine protease</keyword>
<evidence type="ECO:0000313" key="11">
    <source>
        <dbReference type="EMBL" id="CAH9123021.1"/>
    </source>
</evidence>
<feature type="domain" description="Inhibitor I9" evidence="9">
    <location>
        <begin position="36"/>
        <end position="118"/>
    </location>
</feature>
<dbReference type="InterPro" id="IPR010259">
    <property type="entry name" value="S8pro/Inhibitor_I9"/>
</dbReference>
<dbReference type="Gene3D" id="3.50.30.30">
    <property type="match status" value="1"/>
</dbReference>
<evidence type="ECO:0000313" key="12">
    <source>
        <dbReference type="Proteomes" id="UP001152523"/>
    </source>
</evidence>
<feature type="active site" description="Charge relay system" evidence="6 7">
    <location>
        <position position="155"/>
    </location>
</feature>
<comment type="similarity">
    <text evidence="1 7">Belongs to the peptidase S8 family.</text>
</comment>
<feature type="active site" description="Charge relay system" evidence="6 7">
    <location>
        <position position="561"/>
    </location>
</feature>
<dbReference type="Pfam" id="PF05922">
    <property type="entry name" value="Inhibitor_I9"/>
    <property type="match status" value="1"/>
</dbReference>
<dbReference type="Gene3D" id="2.60.40.2310">
    <property type="match status" value="1"/>
</dbReference>
<keyword evidence="12" id="KW-1185">Reference proteome</keyword>
<evidence type="ECO:0000259" key="8">
    <source>
        <dbReference type="Pfam" id="PF00082"/>
    </source>
</evidence>
<evidence type="ECO:0000256" key="7">
    <source>
        <dbReference type="PROSITE-ProRule" id="PRU01240"/>
    </source>
</evidence>
<dbReference type="Pfam" id="PF17766">
    <property type="entry name" value="fn3_6"/>
    <property type="match status" value="1"/>
</dbReference>
<proteinExistence type="inferred from homology"/>
<dbReference type="AlphaFoldDB" id="A0AAV0EGW6"/>
<feature type="active site" description="Charge relay system" evidence="6 7">
    <location>
        <position position="229"/>
    </location>
</feature>
<dbReference type="GO" id="GO:0006508">
    <property type="term" value="P:proteolysis"/>
    <property type="evidence" value="ECO:0007669"/>
    <property type="project" value="UniProtKB-KW"/>
</dbReference>
<gene>
    <name evidence="11" type="ORF">CEPIT_LOCUS24896</name>
</gene>
<comment type="caution">
    <text evidence="11">The sequence shown here is derived from an EMBL/GenBank/DDBJ whole genome shotgun (WGS) entry which is preliminary data.</text>
</comment>
<dbReference type="SUPFAM" id="SSF52743">
    <property type="entry name" value="Subtilisin-like"/>
    <property type="match status" value="1"/>
</dbReference>
<keyword evidence="2 7" id="KW-0645">Protease</keyword>
<dbReference type="EMBL" id="CAMAPF010000928">
    <property type="protein sequence ID" value="CAH9123021.1"/>
    <property type="molecule type" value="Genomic_DNA"/>
</dbReference>
<name>A0AAV0EGW6_9ASTE</name>
<dbReference type="PROSITE" id="PS00138">
    <property type="entry name" value="SUBTILASE_SER"/>
    <property type="match status" value="1"/>
</dbReference>
<dbReference type="Gene3D" id="3.40.50.200">
    <property type="entry name" value="Peptidase S8/S53 domain"/>
    <property type="match status" value="1"/>
</dbReference>
<keyword evidence="3" id="KW-0732">Signal</keyword>
<dbReference type="CDD" id="cd04852">
    <property type="entry name" value="Peptidases_S8_3"/>
    <property type="match status" value="1"/>
</dbReference>
<evidence type="ECO:0000256" key="4">
    <source>
        <dbReference type="ARBA" id="ARBA00022801"/>
    </source>
</evidence>
<dbReference type="Pfam" id="PF00082">
    <property type="entry name" value="Peptidase_S8"/>
    <property type="match status" value="1"/>
</dbReference>
<dbReference type="Proteomes" id="UP001152523">
    <property type="component" value="Unassembled WGS sequence"/>
</dbReference>
<dbReference type="InterPro" id="IPR041469">
    <property type="entry name" value="Subtilisin-like_FN3"/>
</dbReference>
<evidence type="ECO:0000256" key="2">
    <source>
        <dbReference type="ARBA" id="ARBA00022670"/>
    </source>
</evidence>
<evidence type="ECO:0000259" key="10">
    <source>
        <dbReference type="Pfam" id="PF17766"/>
    </source>
</evidence>
<protein>
    <submittedName>
        <fullName evidence="11">Uncharacterized protein</fullName>
    </submittedName>
</protein>
<sequence length="778" mass="83529">MASCFLQLLPTLLASSFFLIISVTTCMGLSFFPKPYIVYMGGGPEMGGPLAETYSEYLHLQMLSSVISREESHRISILQTYNHAFGGFAAMLTDQEASALSRHNEVVSVFPDAVFELHTTRSWDFLGMVESYSNNKSSYYYRNGSSNDVIIGLIDTGIWPESPSFNDEGIGEIPARWKGVCMEGFAFTKSNCNRKLIGARFYNNLEETLNNKPNFHGKSKGSPRDSVGHGTHTASIAAGATVEKANYFGLANGTARGGLPSARIASYKACSTSGCSGSAILKAIDDAIKDGVDIISISIGSSDFQSDFLRDPIAIGAFHASQRGVTVVCSAGNDGPYPRTVTNTAPWIFTVAASTIDRKFETTVLLGNRMYFKGTAVSFSLSGHPSSFPLAYAEHVAADPSLRSGARICAPGTLNTTEVTGKIVVCMHDDLAVSRTIKKLVVEDAGAKGLILIDGFENSSPFDSGAYPFAEVRKDLGFQILKYINTTKYPIATIFPAKEVRNIRQAPIVADFSSRGPASLTQDVLKPDIMAPGVSILAATVPDETLTSTEPSFFSITSGTSMACPHVAGVVAFIKSVHPKWSSSMIKSAIMTTASISSNNGNPLMNTSNFQANPHEMGAGEINPTKALDPGLVFETRTSDYLNFLCFYGYQEKHIRAISKTAFECQTNGTARKLVPNINFPSISIGEQTQQEGVTTVKRVATNVGPTDAAYVSSVVAPKGLNVKVSPKRIVFNKGKKKSSFSVSFDGRKASKGYHFGAIVLSNGVHVVRLVFAVNIAN</sequence>
<evidence type="ECO:0000256" key="1">
    <source>
        <dbReference type="ARBA" id="ARBA00011073"/>
    </source>
</evidence>
<evidence type="ECO:0000259" key="9">
    <source>
        <dbReference type="Pfam" id="PF05922"/>
    </source>
</evidence>
<feature type="domain" description="Subtilisin-like protease fibronectin type-III" evidence="10">
    <location>
        <begin position="677"/>
        <end position="774"/>
    </location>
</feature>
<dbReference type="FunFam" id="3.40.50.200:FF:000006">
    <property type="entry name" value="Subtilisin-like protease SBT1.5"/>
    <property type="match status" value="1"/>
</dbReference>
<dbReference type="CDD" id="cd02120">
    <property type="entry name" value="PA_subtilisin_like"/>
    <property type="match status" value="1"/>
</dbReference>